<proteinExistence type="predicted"/>
<dbReference type="EMBL" id="JAQNSB010000026">
    <property type="protein sequence ID" value="MDC1856273.1"/>
    <property type="molecule type" value="Genomic_DNA"/>
</dbReference>
<dbReference type="InterPro" id="IPR001451">
    <property type="entry name" value="Hexapep"/>
</dbReference>
<evidence type="ECO:0008006" key="3">
    <source>
        <dbReference type="Google" id="ProtNLM"/>
    </source>
</evidence>
<name>A0AAW6GG68_BACUN</name>
<reference evidence="1" key="1">
    <citation type="submission" date="2022-10" db="EMBL/GenBank/DDBJ databases">
        <title>Human gut microbiome strain richness.</title>
        <authorList>
            <person name="Chen-Liaw A."/>
        </authorList>
    </citation>
    <scope>NUCLEOTIDE SEQUENCE</scope>
    <source>
        <strain evidence="1">BSD2780061687st1_G10_BSD2780061687b_171204</strain>
    </source>
</reference>
<dbReference type="Proteomes" id="UP001214113">
    <property type="component" value="Unassembled WGS sequence"/>
</dbReference>
<dbReference type="Pfam" id="PF00132">
    <property type="entry name" value="Hexapep"/>
    <property type="match status" value="1"/>
</dbReference>
<dbReference type="InterPro" id="IPR011004">
    <property type="entry name" value="Trimer_LpxA-like_sf"/>
</dbReference>
<protein>
    <recommendedName>
        <fullName evidence="3">Serine acetyltransferase</fullName>
    </recommendedName>
</protein>
<gene>
    <name evidence="1" type="ORF">POZ22_16010</name>
</gene>
<comment type="caution">
    <text evidence="1">The sequence shown here is derived from an EMBL/GenBank/DDBJ whole genome shotgun (WGS) entry which is preliminary data.</text>
</comment>
<sequence length="134" mass="14384">MLLRKLKKRYHIELGCREIGPYLRLPHPYGIIIAAKSIGENVMIGQYVTLGGNNCKERQGSNGESIHTPVIGNNCQISTGSVVAGPITIGNNVVIGANSTVTKDIPSGTLLYNSTGVSRHSYIVPGWKGTFHPV</sequence>
<evidence type="ECO:0000313" key="2">
    <source>
        <dbReference type="Proteomes" id="UP001214113"/>
    </source>
</evidence>
<dbReference type="PANTHER" id="PTHR42811">
    <property type="entry name" value="SERINE ACETYLTRANSFERASE"/>
    <property type="match status" value="1"/>
</dbReference>
<organism evidence="1 2">
    <name type="scientific">Bacteroides uniformis</name>
    <dbReference type="NCBI Taxonomy" id="820"/>
    <lineage>
        <taxon>Bacteria</taxon>
        <taxon>Pseudomonadati</taxon>
        <taxon>Bacteroidota</taxon>
        <taxon>Bacteroidia</taxon>
        <taxon>Bacteroidales</taxon>
        <taxon>Bacteroidaceae</taxon>
        <taxon>Bacteroides</taxon>
    </lineage>
</organism>
<dbReference type="SUPFAM" id="SSF51161">
    <property type="entry name" value="Trimeric LpxA-like enzymes"/>
    <property type="match status" value="1"/>
</dbReference>
<dbReference type="AlphaFoldDB" id="A0AAW6GG68"/>
<dbReference type="RefSeq" id="WP_272195919.1">
    <property type="nucleotide sequence ID" value="NZ_JAQNSB010000026.1"/>
</dbReference>
<accession>A0AAW6GG68</accession>
<dbReference type="Gene3D" id="2.160.10.10">
    <property type="entry name" value="Hexapeptide repeat proteins"/>
    <property type="match status" value="1"/>
</dbReference>
<evidence type="ECO:0000313" key="1">
    <source>
        <dbReference type="EMBL" id="MDC1856273.1"/>
    </source>
</evidence>